<proteinExistence type="predicted"/>
<keyword evidence="4" id="KW-1185">Reference proteome</keyword>
<gene>
    <name evidence="3" type="ORF">SAMN05444279_1162</name>
</gene>
<organism evidence="3 4">
    <name type="scientific">Ruegeria intermedia</name>
    <dbReference type="NCBI Taxonomy" id="996115"/>
    <lineage>
        <taxon>Bacteria</taxon>
        <taxon>Pseudomonadati</taxon>
        <taxon>Pseudomonadota</taxon>
        <taxon>Alphaproteobacteria</taxon>
        <taxon>Rhodobacterales</taxon>
        <taxon>Roseobacteraceae</taxon>
        <taxon>Ruegeria</taxon>
    </lineage>
</organism>
<dbReference type="InterPro" id="IPR037524">
    <property type="entry name" value="PA14/GLEYA"/>
</dbReference>
<evidence type="ECO:0000313" key="4">
    <source>
        <dbReference type="Proteomes" id="UP000325134"/>
    </source>
</evidence>
<evidence type="ECO:0000259" key="2">
    <source>
        <dbReference type="PROSITE" id="PS51820"/>
    </source>
</evidence>
<dbReference type="AlphaFoldDB" id="A0A1M4YL33"/>
<evidence type="ECO:0000256" key="1">
    <source>
        <dbReference type="SAM" id="SignalP"/>
    </source>
</evidence>
<feature type="signal peptide" evidence="1">
    <location>
        <begin position="1"/>
        <end position="22"/>
    </location>
</feature>
<feature type="domain" description="PA14" evidence="2">
    <location>
        <begin position="36"/>
        <end position="193"/>
    </location>
</feature>
<dbReference type="InterPro" id="IPR011658">
    <property type="entry name" value="PA14_dom"/>
</dbReference>
<keyword evidence="1" id="KW-0732">Signal</keyword>
<dbReference type="Proteomes" id="UP000325134">
    <property type="component" value="Unassembled WGS sequence"/>
</dbReference>
<dbReference type="PROSITE" id="PS51820">
    <property type="entry name" value="PA14"/>
    <property type="match status" value="1"/>
</dbReference>
<dbReference type="Gene3D" id="3.90.182.10">
    <property type="entry name" value="Toxin - Anthrax Protective Antigen,domain 1"/>
    <property type="match status" value="1"/>
</dbReference>
<dbReference type="RefSeq" id="WP_149776289.1">
    <property type="nucleotide sequence ID" value="NZ_FQVK01000016.1"/>
</dbReference>
<dbReference type="EMBL" id="FQVK01000016">
    <property type="protein sequence ID" value="SHF06398.1"/>
    <property type="molecule type" value="Genomic_DNA"/>
</dbReference>
<evidence type="ECO:0000313" key="3">
    <source>
        <dbReference type="EMBL" id="SHF06398.1"/>
    </source>
</evidence>
<sequence>MKVFCKGGAAAIVVLVAGASYAAPLKLQPANPQPSGLKPGLNVKYAWEGNPPRKIQTVTKAKQMMKKAKPGAPLRGLDYRDTDEGEPVLTFDQAYNVAAEITGYIRFDSPGVYELETWSNDGIDAYVGGQQIGYVNGRQPCEANQRTEVEVPQAGWYPLKINYFQKYGTSCLMMKWGKQGERFTWTPNDVFGR</sequence>
<name>A0A1M4YL33_9RHOB</name>
<feature type="chain" id="PRO_5012635209" evidence="1">
    <location>
        <begin position="23"/>
        <end position="193"/>
    </location>
</feature>
<protein>
    <submittedName>
        <fullName evidence="3">PA14 domain-containing protein</fullName>
    </submittedName>
</protein>
<dbReference type="Pfam" id="PF07691">
    <property type="entry name" value="PA14"/>
    <property type="match status" value="1"/>
</dbReference>
<dbReference type="OrthoDB" id="7722285at2"/>
<accession>A0A1M4YL33</accession>
<reference evidence="3 4" key="1">
    <citation type="submission" date="2016-11" db="EMBL/GenBank/DDBJ databases">
        <authorList>
            <person name="Varghese N."/>
            <person name="Submissions S."/>
        </authorList>
    </citation>
    <scope>NUCLEOTIDE SEQUENCE [LARGE SCALE GENOMIC DNA]</scope>
    <source>
        <strain evidence="3 4">DSM 29341</strain>
    </source>
</reference>